<keyword evidence="2" id="KW-1185">Reference proteome</keyword>
<dbReference type="EMBL" id="LAPT01000020">
    <property type="protein sequence ID" value="PXF32409.1"/>
    <property type="molecule type" value="Genomic_DNA"/>
</dbReference>
<name>A0ABX5M0L7_9GAMM</name>
<sequence>MTEGIMWTRSKINQYKDKAKLYFFAAIFIDDSNEPQNSTDSIGMDVKVMDFVRIKQRISTLPQMADSLDNFSILLLARACHLDHRVQRPRG</sequence>
<reference evidence="1 2" key="1">
    <citation type="submission" date="2015-03" db="EMBL/GenBank/DDBJ databases">
        <authorList>
            <person name="Krishnan R."/>
            <person name="Midha S."/>
            <person name="Patil P.B."/>
            <person name="Rameshkumar N."/>
        </authorList>
    </citation>
    <scope>NUCLEOTIDE SEQUENCE [LARGE SCALE GENOMIC DNA]</scope>
    <source>
        <strain evidence="1 2">L1E11</strain>
    </source>
</reference>
<gene>
    <name evidence="1" type="ORF">WH50_04785</name>
</gene>
<dbReference type="Proteomes" id="UP000248090">
    <property type="component" value="Unassembled WGS sequence"/>
</dbReference>
<accession>A0ABX5M0L7</accession>
<evidence type="ECO:0000313" key="2">
    <source>
        <dbReference type="Proteomes" id="UP000248090"/>
    </source>
</evidence>
<proteinExistence type="predicted"/>
<organism evidence="1 2">
    <name type="scientific">Pokkaliibacter plantistimulans</name>
    <dbReference type="NCBI Taxonomy" id="1635171"/>
    <lineage>
        <taxon>Bacteria</taxon>
        <taxon>Pseudomonadati</taxon>
        <taxon>Pseudomonadota</taxon>
        <taxon>Gammaproteobacteria</taxon>
        <taxon>Oceanospirillales</taxon>
        <taxon>Balneatrichaceae</taxon>
        <taxon>Pokkaliibacter</taxon>
    </lineage>
</organism>
<evidence type="ECO:0000313" key="1">
    <source>
        <dbReference type="EMBL" id="PXF32409.1"/>
    </source>
</evidence>
<comment type="caution">
    <text evidence="1">The sequence shown here is derived from an EMBL/GenBank/DDBJ whole genome shotgun (WGS) entry which is preliminary data.</text>
</comment>
<protein>
    <submittedName>
        <fullName evidence="1">Uncharacterized protein</fullName>
    </submittedName>
</protein>